<dbReference type="InterPro" id="IPR004841">
    <property type="entry name" value="AA-permease/SLC12A_dom"/>
</dbReference>
<accession>A0A0V1Q256</accession>
<evidence type="ECO:0000313" key="8">
    <source>
        <dbReference type="EMBL" id="KSA02600.1"/>
    </source>
</evidence>
<evidence type="ECO:0000256" key="5">
    <source>
        <dbReference type="ARBA" id="ARBA00023136"/>
    </source>
</evidence>
<keyword evidence="9" id="KW-1185">Reference proteome</keyword>
<feature type="transmembrane region" description="Helical" evidence="6">
    <location>
        <begin position="60"/>
        <end position="81"/>
    </location>
</feature>
<dbReference type="GO" id="GO:0016020">
    <property type="term" value="C:membrane"/>
    <property type="evidence" value="ECO:0007669"/>
    <property type="project" value="UniProtKB-SubCell"/>
</dbReference>
<organism evidence="8 9">
    <name type="scientific">Debaryomyces fabryi</name>
    <dbReference type="NCBI Taxonomy" id="58627"/>
    <lineage>
        <taxon>Eukaryota</taxon>
        <taxon>Fungi</taxon>
        <taxon>Dikarya</taxon>
        <taxon>Ascomycota</taxon>
        <taxon>Saccharomycotina</taxon>
        <taxon>Pichiomycetes</taxon>
        <taxon>Debaryomycetaceae</taxon>
        <taxon>Debaryomyces</taxon>
    </lineage>
</organism>
<keyword evidence="4 6" id="KW-1133">Transmembrane helix</keyword>
<dbReference type="PANTHER" id="PTHR43341:SF18">
    <property type="entry name" value="AMINO ACID PERMEASE_ SLC12A DOMAIN-CONTAINING PROTEIN"/>
    <property type="match status" value="1"/>
</dbReference>
<feature type="transmembrane region" description="Helical" evidence="6">
    <location>
        <begin position="87"/>
        <end position="107"/>
    </location>
</feature>
<dbReference type="Proteomes" id="UP000054251">
    <property type="component" value="Unassembled WGS sequence"/>
</dbReference>
<dbReference type="InterPro" id="IPR050524">
    <property type="entry name" value="APC_YAT"/>
</dbReference>
<comment type="subcellular location">
    <subcellularLocation>
        <location evidence="1">Membrane</location>
        <topology evidence="1">Multi-pass membrane protein</topology>
    </subcellularLocation>
</comment>
<gene>
    <name evidence="8" type="ORF">AC631_01683</name>
</gene>
<comment type="caution">
    <text evidence="8">The sequence shown here is derived from an EMBL/GenBank/DDBJ whole genome shotgun (WGS) entry which is preliminary data.</text>
</comment>
<evidence type="ECO:0000313" key="9">
    <source>
        <dbReference type="Proteomes" id="UP000054251"/>
    </source>
</evidence>
<dbReference type="OrthoDB" id="3900342at2759"/>
<evidence type="ECO:0000256" key="4">
    <source>
        <dbReference type="ARBA" id="ARBA00022989"/>
    </source>
</evidence>
<dbReference type="PANTHER" id="PTHR43341">
    <property type="entry name" value="AMINO ACID PERMEASE"/>
    <property type="match status" value="1"/>
</dbReference>
<dbReference type="EMBL" id="LMYN01000024">
    <property type="protein sequence ID" value="KSA02600.1"/>
    <property type="molecule type" value="Genomic_DNA"/>
</dbReference>
<dbReference type="GO" id="GO:0015171">
    <property type="term" value="F:amino acid transmembrane transporter activity"/>
    <property type="evidence" value="ECO:0007669"/>
    <property type="project" value="TreeGrafter"/>
</dbReference>
<dbReference type="RefSeq" id="XP_015468702.1">
    <property type="nucleotide sequence ID" value="XM_015610513.1"/>
</dbReference>
<evidence type="ECO:0000256" key="3">
    <source>
        <dbReference type="ARBA" id="ARBA00022692"/>
    </source>
</evidence>
<feature type="domain" description="Amino acid permease/ SLC12A" evidence="7">
    <location>
        <begin position="3"/>
        <end position="114"/>
    </location>
</feature>
<evidence type="ECO:0000259" key="7">
    <source>
        <dbReference type="Pfam" id="PF00324"/>
    </source>
</evidence>
<proteinExistence type="inferred from homology"/>
<keyword evidence="5 6" id="KW-0472">Membrane</keyword>
<name>A0A0V1Q256_9ASCO</name>
<feature type="transmembrane region" description="Helical" evidence="6">
    <location>
        <begin position="20"/>
        <end position="39"/>
    </location>
</feature>
<protein>
    <recommendedName>
        <fullName evidence="7">Amino acid permease/ SLC12A domain-containing protein</fullName>
    </recommendedName>
</protein>
<dbReference type="Pfam" id="PF00324">
    <property type="entry name" value="AA_permease"/>
    <property type="match status" value="1"/>
</dbReference>
<dbReference type="GeneID" id="26838692"/>
<dbReference type="AlphaFoldDB" id="A0A0V1Q256"/>
<sequence>MSSSASSSTVFLWFQNITSSNLLLGWCSISLNHIFLTKAMKVQGYKREQLPYTFKYAPQAAWISLFFSGLILLTSGFSNFLYGNFEISSFFSSYFVIPLFAVLYVFWKFFKGTKLIMPEDVDLTSLFADYEENPEPPLEPLKGLQWLTLLWS</sequence>
<reference evidence="8 9" key="1">
    <citation type="submission" date="2015-11" db="EMBL/GenBank/DDBJ databases">
        <title>The genome of Debaryomyces fabryi.</title>
        <authorList>
            <person name="Tafer H."/>
            <person name="Lopandic K."/>
        </authorList>
    </citation>
    <scope>NUCLEOTIDE SEQUENCE [LARGE SCALE GENOMIC DNA]</scope>
    <source>
        <strain evidence="8 9">CBS 789</strain>
    </source>
</reference>
<comment type="similarity">
    <text evidence="2">Belongs to the amino acid-polyamine-organocation (APC) superfamily. YAT (TC 2.A.3.10) family.</text>
</comment>
<evidence type="ECO:0000256" key="6">
    <source>
        <dbReference type="SAM" id="Phobius"/>
    </source>
</evidence>
<keyword evidence="3 6" id="KW-0812">Transmembrane</keyword>
<evidence type="ECO:0000256" key="1">
    <source>
        <dbReference type="ARBA" id="ARBA00004141"/>
    </source>
</evidence>
<evidence type="ECO:0000256" key="2">
    <source>
        <dbReference type="ARBA" id="ARBA00006983"/>
    </source>
</evidence>